<name>A0A4Q0VWN7_9BACI</name>
<comment type="caution">
    <text evidence="1">The sequence shown here is derived from an EMBL/GenBank/DDBJ whole genome shotgun (WGS) entry which is preliminary data.</text>
</comment>
<dbReference type="GO" id="GO:0043937">
    <property type="term" value="P:regulation of sporulation"/>
    <property type="evidence" value="ECO:0007669"/>
    <property type="project" value="InterPro"/>
</dbReference>
<organism evidence="1 2">
    <name type="scientific">Anaerobacillus alkaliphilus</name>
    <dbReference type="NCBI Taxonomy" id="1548597"/>
    <lineage>
        <taxon>Bacteria</taxon>
        <taxon>Bacillati</taxon>
        <taxon>Bacillota</taxon>
        <taxon>Bacilli</taxon>
        <taxon>Bacillales</taxon>
        <taxon>Bacillaceae</taxon>
        <taxon>Anaerobacillus</taxon>
    </lineage>
</organism>
<dbReference type="InterPro" id="IPR036638">
    <property type="entry name" value="HLH_DNA-bd_sf"/>
</dbReference>
<protein>
    <submittedName>
        <fullName evidence="1">Aspartyl-phosphate phosphatase Spo0E family protein</fullName>
    </submittedName>
</protein>
<proteinExistence type="predicted"/>
<dbReference type="AlphaFoldDB" id="A0A4Q0VWN7"/>
<dbReference type="PANTHER" id="PTHR41263:SF1">
    <property type="entry name" value="ASPARTYL-PHOSPHATE PHOSPHATASE YISI"/>
    <property type="match status" value="1"/>
</dbReference>
<evidence type="ECO:0000313" key="1">
    <source>
        <dbReference type="EMBL" id="RXJ04054.1"/>
    </source>
</evidence>
<dbReference type="RefSeq" id="WP_129076401.1">
    <property type="nucleotide sequence ID" value="NZ_QOUX01000001.1"/>
</dbReference>
<sequence>MLHNVIEKKRMQMIYLASITGMTSKKTVKCSQELDELLNLVQILNH</sequence>
<dbReference type="OrthoDB" id="2973153at2"/>
<dbReference type="InterPro" id="IPR018540">
    <property type="entry name" value="Spo0E-like"/>
</dbReference>
<dbReference type="Pfam" id="PF09388">
    <property type="entry name" value="SpoOE-like"/>
    <property type="match status" value="1"/>
</dbReference>
<dbReference type="InterPro" id="IPR037208">
    <property type="entry name" value="Spo0E-like_sf"/>
</dbReference>
<dbReference type="InterPro" id="IPR053028">
    <property type="entry name" value="Spo0E-like_phosphatase"/>
</dbReference>
<dbReference type="Gene3D" id="4.10.280.10">
    <property type="entry name" value="Helix-loop-helix DNA-binding domain"/>
    <property type="match status" value="1"/>
</dbReference>
<dbReference type="EMBL" id="QOUX01000001">
    <property type="protein sequence ID" value="RXJ04054.1"/>
    <property type="molecule type" value="Genomic_DNA"/>
</dbReference>
<reference evidence="1 2" key="1">
    <citation type="journal article" date="2019" name="Int. J. Syst. Evol. Microbiol.">
        <title>Anaerobacillus alkaliphilus sp. nov., a novel alkaliphilic and moderately halophilic bacterium.</title>
        <authorList>
            <person name="Borsodi A.K."/>
            <person name="Aszalos J.M."/>
            <person name="Bihari P."/>
            <person name="Nagy I."/>
            <person name="Schumann P."/>
            <person name="Sproer C."/>
            <person name="Kovacs A.L."/>
            <person name="Boka K."/>
            <person name="Dobosy P."/>
            <person name="Ovari M."/>
            <person name="Szili-Kovacs T."/>
            <person name="Toth E."/>
        </authorList>
    </citation>
    <scope>NUCLEOTIDE SEQUENCE [LARGE SCALE GENOMIC DNA]</scope>
    <source>
        <strain evidence="1 2">B16-10</strain>
    </source>
</reference>
<evidence type="ECO:0000313" key="2">
    <source>
        <dbReference type="Proteomes" id="UP000290649"/>
    </source>
</evidence>
<gene>
    <name evidence="1" type="ORF">DS745_01305</name>
</gene>
<keyword evidence="2" id="KW-1185">Reference proteome</keyword>
<dbReference type="Proteomes" id="UP000290649">
    <property type="component" value="Unassembled WGS sequence"/>
</dbReference>
<dbReference type="PANTHER" id="PTHR41263">
    <property type="entry name" value="ASPARTYL-PHOSPHATE PHOSPHATASE YISI"/>
    <property type="match status" value="1"/>
</dbReference>
<dbReference type="GO" id="GO:0046983">
    <property type="term" value="F:protein dimerization activity"/>
    <property type="evidence" value="ECO:0007669"/>
    <property type="project" value="InterPro"/>
</dbReference>
<dbReference type="SUPFAM" id="SSF140500">
    <property type="entry name" value="BAS1536-like"/>
    <property type="match status" value="1"/>
</dbReference>
<accession>A0A4Q0VWN7</accession>